<protein>
    <recommendedName>
        <fullName evidence="1">Helix-turn-helix domain-containing protein</fullName>
    </recommendedName>
</protein>
<evidence type="ECO:0000259" key="1">
    <source>
        <dbReference type="Pfam" id="PF26215"/>
    </source>
</evidence>
<reference evidence="2 3" key="1">
    <citation type="submission" date="2022-05" db="EMBL/GenBank/DDBJ databases">
        <authorList>
            <consortium name="Genoscope - CEA"/>
            <person name="William W."/>
        </authorList>
    </citation>
    <scope>NUCLEOTIDE SEQUENCE [LARGE SCALE GENOMIC DNA]</scope>
</reference>
<sequence length="227" mass="26806">RFSKEFIIDSILLILTNNTFTFDDRIFLQKKGTAMGTKMAPSYATLVLGYLENELYKLPFLDVMIRKDKTHLTTDIYYKPTDSFQYLPYTSSHPRHTKNNIPYNLTRRICMIVENQDIRERRLDDLKQILLRKQYPAEIIDYGVNKALTLTTEELRRVREQATENNLLCLVTTYNPNNPQVFQLVRRTLPMLNQNSSLKSIMSKTKVIHSQRQPRNLKRMLTNSYFS</sequence>
<dbReference type="PANTHER" id="PTHR21301">
    <property type="entry name" value="REVERSE TRANSCRIPTASE"/>
    <property type="match status" value="1"/>
</dbReference>
<feature type="domain" description="Helix-turn-helix" evidence="1">
    <location>
        <begin position="85"/>
        <end position="142"/>
    </location>
</feature>
<evidence type="ECO:0000313" key="2">
    <source>
        <dbReference type="EMBL" id="CAH3117113.1"/>
    </source>
</evidence>
<dbReference type="InterPro" id="IPR058912">
    <property type="entry name" value="HTH_animal"/>
</dbReference>
<feature type="non-terminal residue" evidence="2">
    <location>
        <position position="1"/>
    </location>
</feature>
<dbReference type="Pfam" id="PF26215">
    <property type="entry name" value="HTH_animal"/>
    <property type="match status" value="1"/>
</dbReference>
<comment type="caution">
    <text evidence="2">The sequence shown here is derived from an EMBL/GenBank/DDBJ whole genome shotgun (WGS) entry which is preliminary data.</text>
</comment>
<proteinExistence type="predicted"/>
<name>A0ABN8NPA5_9CNID</name>
<dbReference type="EMBL" id="CALNXK010000030">
    <property type="protein sequence ID" value="CAH3117113.1"/>
    <property type="molecule type" value="Genomic_DNA"/>
</dbReference>
<accession>A0ABN8NPA5</accession>
<keyword evidence="3" id="KW-1185">Reference proteome</keyword>
<feature type="non-terminal residue" evidence="2">
    <location>
        <position position="227"/>
    </location>
</feature>
<evidence type="ECO:0000313" key="3">
    <source>
        <dbReference type="Proteomes" id="UP001159405"/>
    </source>
</evidence>
<dbReference type="Proteomes" id="UP001159405">
    <property type="component" value="Unassembled WGS sequence"/>
</dbReference>
<gene>
    <name evidence="2" type="ORF">PLOB_00025559</name>
</gene>
<organism evidence="2 3">
    <name type="scientific">Porites lobata</name>
    <dbReference type="NCBI Taxonomy" id="104759"/>
    <lineage>
        <taxon>Eukaryota</taxon>
        <taxon>Metazoa</taxon>
        <taxon>Cnidaria</taxon>
        <taxon>Anthozoa</taxon>
        <taxon>Hexacorallia</taxon>
        <taxon>Scleractinia</taxon>
        <taxon>Fungiina</taxon>
        <taxon>Poritidae</taxon>
        <taxon>Porites</taxon>
    </lineage>
</organism>
<dbReference type="PANTHER" id="PTHR21301:SF10">
    <property type="entry name" value="REVERSE TRANSCRIPTASE DOMAIN-CONTAINING PROTEIN"/>
    <property type="match status" value="1"/>
</dbReference>